<dbReference type="STRING" id="578462.A0A0L0S658"/>
<sequence length="855" mass="93061">MALRTLNCVQMMASNTGHVPDGQAPTVAEAALAIVPTPDQLTMIAKTTTTLSPELEQRCAQMIQGLQRDINKLSDPATDRSAKRRTLDGWRRSVVDPLTRERSPPLTLAVTLALAPCLARLLGDKVEKCRELSGQILTSIISDLSDVKSLLPSLVPALVDRLARDDQPEPSEEIRLENLRLLVMLADKSGPMASLITADVCSVLDHTLVDSYPEVRKESCKAVVLLAVHAPAALRLHAEKLLKRLVPSLSHRHSAVRIVALQAVGTAMQVDASIFKDIWPSVRKLALDSSPAVRQQLYSVALNWQTQLVDRYSYAACMLSVLISGLADEVLELRVKCQAAIDDVSRVYETEWADRVKDKLDYEPKRTLIGFRTLVHENLLKLTDSLVEDLGDWTVEVRRWAALTLAQLLPFAEGHISGYLDKLLPALAKVVHEPFAPLVFQTASAIGQYVAPDLLLHLTVPHLRTPSYLALLVHALDKSPITASHINAILKEMQDLAENDEAAAIADPNLKSLYLILLARSGAFAAQVDMDLLLSIGLAIADDAVLNAMNTASVPLFARVPDSLVNLTKRDLAPRSPQLYLVKRFLKLAPPAVVFSASALVPVLERLSTAATTDDSGIEALTEVLDVILPKADQILADVASTLWLNVIVRNLRWRSGRKAVQLRARASALAHACLVNVSVPDLPWSNDAASAPPAQGAFAHPPPGPLTATLTALSTAMDDDPVATRRTVVMIVQRVAESWGSQWDAEHVKVVYPDLVKRLDDAQDPVRVLACAGLAAVYEYVHAVTQLDPVHHQELVKSVAIHVDDPNPDVMNAALVTLRAMLRVQPDAVKAHIDSTAHLFRNASALRDLLAVSS</sequence>
<name>A0A0L0S658_ALLM3</name>
<evidence type="ECO:0008006" key="5">
    <source>
        <dbReference type="Google" id="ProtNLM"/>
    </source>
</evidence>
<dbReference type="GO" id="GO:0036158">
    <property type="term" value="P:outer dynein arm assembly"/>
    <property type="evidence" value="ECO:0007669"/>
    <property type="project" value="TreeGrafter"/>
</dbReference>
<dbReference type="InterPro" id="IPR056497">
    <property type="entry name" value="HEAT_DAAF5"/>
</dbReference>
<reference evidence="4" key="2">
    <citation type="submission" date="2009-11" db="EMBL/GenBank/DDBJ databases">
        <title>The Genome Sequence of Allomyces macrogynus strain ATCC 38327.</title>
        <authorList>
            <consortium name="The Broad Institute Genome Sequencing Platform"/>
            <person name="Russ C."/>
            <person name="Cuomo C."/>
            <person name="Shea T."/>
            <person name="Young S.K."/>
            <person name="Zeng Q."/>
            <person name="Koehrsen M."/>
            <person name="Haas B."/>
            <person name="Borodovsky M."/>
            <person name="Guigo R."/>
            <person name="Alvarado L."/>
            <person name="Berlin A."/>
            <person name="Borenstein D."/>
            <person name="Chen Z."/>
            <person name="Engels R."/>
            <person name="Freedman E."/>
            <person name="Gellesch M."/>
            <person name="Goldberg J."/>
            <person name="Griggs A."/>
            <person name="Gujja S."/>
            <person name="Heiman D."/>
            <person name="Hepburn T."/>
            <person name="Howarth C."/>
            <person name="Jen D."/>
            <person name="Larson L."/>
            <person name="Lewis B."/>
            <person name="Mehta T."/>
            <person name="Park D."/>
            <person name="Pearson M."/>
            <person name="Roberts A."/>
            <person name="Saif S."/>
            <person name="Shenoy N."/>
            <person name="Sisk P."/>
            <person name="Stolte C."/>
            <person name="Sykes S."/>
            <person name="Walk T."/>
            <person name="White J."/>
            <person name="Yandava C."/>
            <person name="Burger G."/>
            <person name="Gray M.W."/>
            <person name="Holland P.W.H."/>
            <person name="King N."/>
            <person name="Lang F.B.F."/>
            <person name="Roger A.J."/>
            <person name="Ruiz-Trillo I."/>
            <person name="Lander E."/>
            <person name="Nusbaum C."/>
        </authorList>
    </citation>
    <scope>NUCLEOTIDE SEQUENCE [LARGE SCALE GENOMIC DNA]</scope>
    <source>
        <strain evidence="4">ATCC 38327</strain>
    </source>
</reference>
<dbReference type="GO" id="GO:0005737">
    <property type="term" value="C:cytoplasm"/>
    <property type="evidence" value="ECO:0007669"/>
    <property type="project" value="TreeGrafter"/>
</dbReference>
<evidence type="ECO:0000259" key="1">
    <source>
        <dbReference type="Pfam" id="PF24573"/>
    </source>
</evidence>
<dbReference type="InterPro" id="IPR057978">
    <property type="entry name" value="TPR_DAAF5"/>
</dbReference>
<accession>A0A0L0S658</accession>
<feature type="domain" description="Dynein axonemal assembly factor 5 HEAT-repeat" evidence="1">
    <location>
        <begin position="365"/>
        <end position="476"/>
    </location>
</feature>
<dbReference type="InterPro" id="IPR016024">
    <property type="entry name" value="ARM-type_fold"/>
</dbReference>
<dbReference type="VEuPathDB" id="FungiDB:AMAG_04882"/>
<dbReference type="InterPro" id="IPR011989">
    <property type="entry name" value="ARM-like"/>
</dbReference>
<dbReference type="SUPFAM" id="SSF48371">
    <property type="entry name" value="ARM repeat"/>
    <property type="match status" value="1"/>
</dbReference>
<dbReference type="EMBL" id="GG745332">
    <property type="protein sequence ID" value="KNE58058.1"/>
    <property type="molecule type" value="Genomic_DNA"/>
</dbReference>
<dbReference type="PANTHER" id="PTHR16216:SF2">
    <property type="entry name" value="DYNEIN AXONEMAL ASSEMBLY FACTOR 5"/>
    <property type="match status" value="1"/>
</dbReference>
<dbReference type="PANTHER" id="PTHR16216">
    <property type="entry name" value="DYNEIN ASSEMBLY FACTOR 5, AXONEMAL"/>
    <property type="match status" value="1"/>
</dbReference>
<organism evidence="3 4">
    <name type="scientific">Allomyces macrogynus (strain ATCC 38327)</name>
    <name type="common">Allomyces javanicus var. macrogynus</name>
    <dbReference type="NCBI Taxonomy" id="578462"/>
    <lineage>
        <taxon>Eukaryota</taxon>
        <taxon>Fungi</taxon>
        <taxon>Fungi incertae sedis</taxon>
        <taxon>Blastocladiomycota</taxon>
        <taxon>Blastocladiomycetes</taxon>
        <taxon>Blastocladiales</taxon>
        <taxon>Blastocladiaceae</taxon>
        <taxon>Allomyces</taxon>
    </lineage>
</organism>
<dbReference type="Gene3D" id="1.25.10.10">
    <property type="entry name" value="Leucine-rich Repeat Variant"/>
    <property type="match status" value="3"/>
</dbReference>
<evidence type="ECO:0000259" key="2">
    <source>
        <dbReference type="Pfam" id="PF25757"/>
    </source>
</evidence>
<dbReference type="OrthoDB" id="413572at2759"/>
<feature type="domain" description="Dynein axonemal assembly factor 5 TPR repeats" evidence="2">
    <location>
        <begin position="79"/>
        <end position="359"/>
    </location>
</feature>
<evidence type="ECO:0000313" key="3">
    <source>
        <dbReference type="EMBL" id="KNE58058.1"/>
    </source>
</evidence>
<protein>
    <recommendedName>
        <fullName evidence="5">TOG domain-containing protein</fullName>
    </recommendedName>
</protein>
<gene>
    <name evidence="3" type="ORF">AMAG_04882</name>
</gene>
<dbReference type="Pfam" id="PF25757">
    <property type="entry name" value="TPR_DNAAF5"/>
    <property type="match status" value="1"/>
</dbReference>
<dbReference type="AlphaFoldDB" id="A0A0L0S658"/>
<dbReference type="Proteomes" id="UP000054350">
    <property type="component" value="Unassembled WGS sequence"/>
</dbReference>
<dbReference type="InterPro" id="IPR052623">
    <property type="entry name" value="DAAF5"/>
</dbReference>
<dbReference type="GO" id="GO:0003341">
    <property type="term" value="P:cilium movement"/>
    <property type="evidence" value="ECO:0007669"/>
    <property type="project" value="TreeGrafter"/>
</dbReference>
<dbReference type="GO" id="GO:0036159">
    <property type="term" value="P:inner dynein arm assembly"/>
    <property type="evidence" value="ECO:0007669"/>
    <property type="project" value="TreeGrafter"/>
</dbReference>
<proteinExistence type="predicted"/>
<dbReference type="Pfam" id="PF24573">
    <property type="entry name" value="HEAT_DAAF5"/>
    <property type="match status" value="1"/>
</dbReference>
<evidence type="ECO:0000313" key="4">
    <source>
        <dbReference type="Proteomes" id="UP000054350"/>
    </source>
</evidence>
<reference evidence="3 4" key="1">
    <citation type="submission" date="2009-11" db="EMBL/GenBank/DDBJ databases">
        <title>Annotation of Allomyces macrogynus ATCC 38327.</title>
        <authorList>
            <consortium name="The Broad Institute Genome Sequencing Platform"/>
            <person name="Russ C."/>
            <person name="Cuomo C."/>
            <person name="Burger G."/>
            <person name="Gray M.W."/>
            <person name="Holland P.W.H."/>
            <person name="King N."/>
            <person name="Lang F.B.F."/>
            <person name="Roger A.J."/>
            <person name="Ruiz-Trillo I."/>
            <person name="Young S.K."/>
            <person name="Zeng Q."/>
            <person name="Gargeya S."/>
            <person name="Fitzgerald M."/>
            <person name="Haas B."/>
            <person name="Abouelleil A."/>
            <person name="Alvarado L."/>
            <person name="Arachchi H.M."/>
            <person name="Berlin A."/>
            <person name="Chapman S.B."/>
            <person name="Gearin G."/>
            <person name="Goldberg J."/>
            <person name="Griggs A."/>
            <person name="Gujja S."/>
            <person name="Hansen M."/>
            <person name="Heiman D."/>
            <person name="Howarth C."/>
            <person name="Larimer J."/>
            <person name="Lui A."/>
            <person name="MacDonald P.J.P."/>
            <person name="McCowen C."/>
            <person name="Montmayeur A."/>
            <person name="Murphy C."/>
            <person name="Neiman D."/>
            <person name="Pearson M."/>
            <person name="Priest M."/>
            <person name="Roberts A."/>
            <person name="Saif S."/>
            <person name="Shea T."/>
            <person name="Sisk P."/>
            <person name="Stolte C."/>
            <person name="Sykes S."/>
            <person name="Wortman J."/>
            <person name="Nusbaum C."/>
            <person name="Birren B."/>
        </authorList>
    </citation>
    <scope>NUCLEOTIDE SEQUENCE [LARGE SCALE GENOMIC DNA]</scope>
    <source>
        <strain evidence="3 4">ATCC 38327</strain>
    </source>
</reference>
<dbReference type="eggNOG" id="ENOG502QRXT">
    <property type="taxonomic scope" value="Eukaryota"/>
</dbReference>
<dbReference type="GO" id="GO:0045505">
    <property type="term" value="F:dynein intermediate chain binding"/>
    <property type="evidence" value="ECO:0007669"/>
    <property type="project" value="TreeGrafter"/>
</dbReference>
<keyword evidence="4" id="KW-1185">Reference proteome</keyword>